<evidence type="ECO:0000256" key="3">
    <source>
        <dbReference type="RuleBase" id="RU368077"/>
    </source>
</evidence>
<dbReference type="KEGG" id="rpod:E0E05_12655"/>
<gene>
    <name evidence="4" type="ORF">E0E05_12655</name>
</gene>
<dbReference type="EC" id="3.8.1.2" evidence="3"/>
<dbReference type="InterPro" id="IPR051540">
    <property type="entry name" value="S-2-haloacid_dehalogenase"/>
</dbReference>
<organism evidence="4 5">
    <name type="scientific">Roseitalea porphyridii</name>
    <dbReference type="NCBI Taxonomy" id="1852022"/>
    <lineage>
        <taxon>Bacteria</taxon>
        <taxon>Pseudomonadati</taxon>
        <taxon>Pseudomonadota</taxon>
        <taxon>Alphaproteobacteria</taxon>
        <taxon>Hyphomicrobiales</taxon>
        <taxon>Ahrensiaceae</taxon>
        <taxon>Roseitalea</taxon>
    </lineage>
</organism>
<keyword evidence="5" id="KW-1185">Reference proteome</keyword>
<evidence type="ECO:0000256" key="2">
    <source>
        <dbReference type="ARBA" id="ARBA00022801"/>
    </source>
</evidence>
<dbReference type="GeneID" id="90768151"/>
<dbReference type="NCBIfam" id="TIGR01493">
    <property type="entry name" value="HAD-SF-IA-v2"/>
    <property type="match status" value="1"/>
</dbReference>
<sequence>MVKAALFDVYGTCVDWHGGMRRAASAMLAEKRLDPSLGTDIAEGWRHRYQPAMERVRSGAEPYRPLDSLQLETLADVLDALDLSHHFGAADRARLNAAWDALPAWPDTTATLQSLKAAMPVAACSNGSVAMMERLAAHAGLPWTMLCGAELARNFKPEPEVYLKSCAALGQIPAEVIMIACHPDDLDAAAACGLRTGYVPRPDEWGTASVAPDPDPQRFDLHAATLGELVGQIVSRAH</sequence>
<dbReference type="SFLD" id="SFLDG01129">
    <property type="entry name" value="C1.5:_HAD__Beta-PGM__Phosphata"/>
    <property type="match status" value="1"/>
</dbReference>
<keyword evidence="2 3" id="KW-0378">Hydrolase</keyword>
<dbReference type="SUPFAM" id="SSF56784">
    <property type="entry name" value="HAD-like"/>
    <property type="match status" value="1"/>
</dbReference>
<protein>
    <recommendedName>
        <fullName evidence="3">(S)-2-haloacid dehalogenase</fullName>
        <ecNumber evidence="3">3.8.1.2</ecNumber>
    </recommendedName>
    <alternativeName>
        <fullName evidence="3">2-haloalkanoic acid dehalogenase</fullName>
    </alternativeName>
    <alternativeName>
        <fullName evidence="3">Halocarboxylic acid halidohydrolase</fullName>
    </alternativeName>
    <alternativeName>
        <fullName evidence="3">L-2-haloacid dehalogenase</fullName>
    </alternativeName>
</protein>
<dbReference type="EMBL" id="CP036532">
    <property type="protein sequence ID" value="QBK31377.1"/>
    <property type="molecule type" value="Genomic_DNA"/>
</dbReference>
<comment type="similarity">
    <text evidence="1 3">Belongs to the HAD-like hydrolase superfamily. S-2-haloalkanoic acid dehalogenase family.</text>
</comment>
<dbReference type="Gene3D" id="3.40.50.1000">
    <property type="entry name" value="HAD superfamily/HAD-like"/>
    <property type="match status" value="1"/>
</dbReference>
<dbReference type="InterPro" id="IPR006439">
    <property type="entry name" value="HAD-SF_hydro_IA"/>
</dbReference>
<dbReference type="OrthoDB" id="9785638at2"/>
<dbReference type="RefSeq" id="WP_131617041.1">
    <property type="nucleotide sequence ID" value="NZ_CP036532.1"/>
</dbReference>
<evidence type="ECO:0000313" key="4">
    <source>
        <dbReference type="EMBL" id="QBK31377.1"/>
    </source>
</evidence>
<reference evidence="4 5" key="1">
    <citation type="journal article" date="2017" name="Int. J. Syst. Evol. Microbiol.">
        <title>Roseitalea porphyridii gen. nov., sp. nov., isolated from a red alga, and reclassification of Hoeflea suaedae Chung et al. 2013 as Pseudohoeflea suaedae gen. nov., comb. nov.</title>
        <authorList>
            <person name="Hyeon J.W."/>
            <person name="Jeong S.E."/>
            <person name="Baek K."/>
            <person name="Jeon C.O."/>
        </authorList>
    </citation>
    <scope>NUCLEOTIDE SEQUENCE [LARGE SCALE GENOMIC DNA]</scope>
    <source>
        <strain evidence="4 5">MA7-20</strain>
    </source>
</reference>
<dbReference type="InterPro" id="IPR036412">
    <property type="entry name" value="HAD-like_sf"/>
</dbReference>
<comment type="catalytic activity">
    <reaction evidence="3">
        <text>an (S)-2-haloacid + H2O = a (2R)-2-hydroxycarboxylate + a halide anion + H(+)</text>
        <dbReference type="Rhea" id="RHEA:11192"/>
        <dbReference type="ChEBI" id="CHEBI:15377"/>
        <dbReference type="ChEBI" id="CHEBI:15378"/>
        <dbReference type="ChEBI" id="CHEBI:16042"/>
        <dbReference type="ChEBI" id="CHEBI:58314"/>
        <dbReference type="ChEBI" id="CHEBI:137405"/>
        <dbReference type="EC" id="3.8.1.2"/>
    </reaction>
</comment>
<comment type="function">
    <text evidence="3">Catalyzes the hydrolytic dehalogenation of small (S)-2-haloalkanoic acids to yield the corresponding (R)-2-hydroxyalkanoic acids.</text>
</comment>
<dbReference type="Pfam" id="PF00702">
    <property type="entry name" value="Hydrolase"/>
    <property type="match status" value="1"/>
</dbReference>
<evidence type="ECO:0000313" key="5">
    <source>
        <dbReference type="Proteomes" id="UP000293719"/>
    </source>
</evidence>
<evidence type="ECO:0000256" key="1">
    <source>
        <dbReference type="ARBA" id="ARBA00008106"/>
    </source>
</evidence>
<proteinExistence type="inferred from homology"/>
<dbReference type="NCBIfam" id="TIGR01428">
    <property type="entry name" value="HAD_type_II"/>
    <property type="match status" value="1"/>
</dbReference>
<dbReference type="PANTHER" id="PTHR43316">
    <property type="entry name" value="HYDROLASE, HALOACID DELAHOGENASE-RELATED"/>
    <property type="match status" value="1"/>
</dbReference>
<dbReference type="AlphaFoldDB" id="A0A4P6V1R8"/>
<dbReference type="InterPro" id="IPR006328">
    <property type="entry name" value="2-HAD"/>
</dbReference>
<accession>A0A4P6V1R8</accession>
<dbReference type="Gene3D" id="1.10.150.240">
    <property type="entry name" value="Putative phosphatase, domain 2"/>
    <property type="match status" value="1"/>
</dbReference>
<dbReference type="InterPro" id="IPR023214">
    <property type="entry name" value="HAD_sf"/>
</dbReference>
<dbReference type="GO" id="GO:0018784">
    <property type="term" value="F:(S)-2-haloacid dehalogenase activity"/>
    <property type="evidence" value="ECO:0007669"/>
    <property type="project" value="UniProtKB-UniRule"/>
</dbReference>
<dbReference type="PANTHER" id="PTHR43316:SF3">
    <property type="entry name" value="HALOACID DEHALOGENASE, TYPE II (AFU_ORTHOLOGUE AFUA_2G07750)-RELATED"/>
    <property type="match status" value="1"/>
</dbReference>
<dbReference type="InterPro" id="IPR023198">
    <property type="entry name" value="PGP-like_dom2"/>
</dbReference>
<dbReference type="SFLD" id="SFLDS00003">
    <property type="entry name" value="Haloacid_Dehalogenase"/>
    <property type="match status" value="1"/>
</dbReference>
<dbReference type="Proteomes" id="UP000293719">
    <property type="component" value="Chromosome"/>
</dbReference>
<dbReference type="PRINTS" id="PR00413">
    <property type="entry name" value="HADHALOGNASE"/>
</dbReference>
<name>A0A4P6V1R8_9HYPH</name>